<evidence type="ECO:0000256" key="1">
    <source>
        <dbReference type="SAM" id="MobiDB-lite"/>
    </source>
</evidence>
<dbReference type="SUPFAM" id="SSF50249">
    <property type="entry name" value="Nucleic acid-binding proteins"/>
    <property type="match status" value="1"/>
</dbReference>
<dbReference type="Gene3D" id="6.10.30.10">
    <property type="match status" value="1"/>
</dbReference>
<dbReference type="AlphaFoldDB" id="A0A5D0U735"/>
<dbReference type="PANTHER" id="PTHR34075:SF5">
    <property type="entry name" value="BLR3430 PROTEIN"/>
    <property type="match status" value="1"/>
</dbReference>
<dbReference type="OrthoDB" id="7470921at2"/>
<dbReference type="EMBL" id="VSFF01000006">
    <property type="protein sequence ID" value="TYC14401.1"/>
    <property type="molecule type" value="Genomic_DNA"/>
</dbReference>
<evidence type="ECO:0000313" key="5">
    <source>
        <dbReference type="Proteomes" id="UP000322634"/>
    </source>
</evidence>
<evidence type="ECO:0000259" key="3">
    <source>
        <dbReference type="Pfam" id="PF12172"/>
    </source>
</evidence>
<comment type="caution">
    <text evidence="4">The sequence shown here is derived from an EMBL/GenBank/DDBJ whole genome shotgun (WGS) entry which is preliminary data.</text>
</comment>
<dbReference type="Proteomes" id="UP000322634">
    <property type="component" value="Unassembled WGS sequence"/>
</dbReference>
<dbReference type="PANTHER" id="PTHR34075">
    <property type="entry name" value="BLR3430 PROTEIN"/>
    <property type="match status" value="1"/>
</dbReference>
<organism evidence="4 5">
    <name type="scientific">Actinomadura syzygii</name>
    <dbReference type="NCBI Taxonomy" id="1427538"/>
    <lineage>
        <taxon>Bacteria</taxon>
        <taxon>Bacillati</taxon>
        <taxon>Actinomycetota</taxon>
        <taxon>Actinomycetes</taxon>
        <taxon>Streptosporangiales</taxon>
        <taxon>Thermomonosporaceae</taxon>
        <taxon>Actinomadura</taxon>
    </lineage>
</organism>
<gene>
    <name evidence="4" type="ORF">FXF65_16200</name>
</gene>
<evidence type="ECO:0008006" key="6">
    <source>
        <dbReference type="Google" id="ProtNLM"/>
    </source>
</evidence>
<protein>
    <recommendedName>
        <fullName evidence="6">Zn-ribbon domain-containing OB-fold protein</fullName>
    </recommendedName>
</protein>
<dbReference type="InterPro" id="IPR002878">
    <property type="entry name" value="ChsH2_C"/>
</dbReference>
<dbReference type="Pfam" id="PF12172">
    <property type="entry name" value="zf-ChsH2"/>
    <property type="match status" value="1"/>
</dbReference>
<accession>A0A5D0U735</accession>
<proteinExistence type="predicted"/>
<sequence>MLDGAVHVRVADRHLAHPHQRRGGRAMSTQSTQSRAESYEALLPEITPENQPYWDGLAESELRLQNCDACGEYRFPDSEVCPRCLSGSFTWRAVSGRGRLWSWIRMHQRYLSAFDDVRPYLVAYIKLDEGPPIISTLVEAPDDLAFDLPVRAVFEPGFSERTILKFAVERPEDSE</sequence>
<dbReference type="InterPro" id="IPR022002">
    <property type="entry name" value="ChsH2_Znr"/>
</dbReference>
<evidence type="ECO:0000259" key="2">
    <source>
        <dbReference type="Pfam" id="PF01796"/>
    </source>
</evidence>
<reference evidence="4 5" key="1">
    <citation type="submission" date="2019-08" db="EMBL/GenBank/DDBJ databases">
        <title>Actinomadura sp. nov. CYP1-5 isolated from mountain soil.</title>
        <authorList>
            <person name="Songsumanus A."/>
            <person name="Kuncharoen N."/>
            <person name="Kudo T."/>
            <person name="Yuki M."/>
            <person name="Igarashi Y."/>
            <person name="Tanasupawat S."/>
        </authorList>
    </citation>
    <scope>NUCLEOTIDE SEQUENCE [LARGE SCALE GENOMIC DNA]</scope>
    <source>
        <strain evidence="4 5">GKU157</strain>
    </source>
</reference>
<dbReference type="InterPro" id="IPR012340">
    <property type="entry name" value="NA-bd_OB-fold"/>
</dbReference>
<feature type="region of interest" description="Disordered" evidence="1">
    <location>
        <begin position="13"/>
        <end position="34"/>
    </location>
</feature>
<name>A0A5D0U735_9ACTN</name>
<feature type="domain" description="ChsH2 C-terminal OB-fold" evidence="2">
    <location>
        <begin position="91"/>
        <end position="155"/>
    </location>
</feature>
<feature type="domain" description="ChsH2 rubredoxin-like zinc ribbon" evidence="3">
    <location>
        <begin position="54"/>
        <end position="89"/>
    </location>
</feature>
<dbReference type="Pfam" id="PF01796">
    <property type="entry name" value="OB_ChsH2_C"/>
    <property type="match status" value="1"/>
</dbReference>
<keyword evidence="5" id="KW-1185">Reference proteome</keyword>
<evidence type="ECO:0000313" key="4">
    <source>
        <dbReference type="EMBL" id="TYC14401.1"/>
    </source>
</evidence>
<dbReference type="InterPro" id="IPR052513">
    <property type="entry name" value="Thioester_dehydratase-like"/>
</dbReference>